<reference evidence="1" key="1">
    <citation type="submission" date="2018-05" db="EMBL/GenBank/DDBJ databases">
        <authorList>
            <person name="Lanie J.A."/>
            <person name="Ng W.-L."/>
            <person name="Kazmierczak K.M."/>
            <person name="Andrzejewski T.M."/>
            <person name="Davidsen T.M."/>
            <person name="Wayne K.J."/>
            <person name="Tettelin H."/>
            <person name="Glass J.I."/>
            <person name="Rusch D."/>
            <person name="Podicherti R."/>
            <person name="Tsui H.-C.T."/>
            <person name="Winkler M.E."/>
        </authorList>
    </citation>
    <scope>NUCLEOTIDE SEQUENCE</scope>
</reference>
<accession>A0A382JAL9</accession>
<feature type="non-terminal residue" evidence="1">
    <location>
        <position position="1"/>
    </location>
</feature>
<proteinExistence type="predicted"/>
<dbReference type="EMBL" id="UINC01072484">
    <property type="protein sequence ID" value="SVC08153.1"/>
    <property type="molecule type" value="Genomic_DNA"/>
</dbReference>
<protein>
    <submittedName>
        <fullName evidence="1">Uncharacterized protein</fullName>
    </submittedName>
</protein>
<dbReference type="AlphaFoldDB" id="A0A382JAL9"/>
<feature type="non-terminal residue" evidence="1">
    <location>
        <position position="24"/>
    </location>
</feature>
<organism evidence="1">
    <name type="scientific">marine metagenome</name>
    <dbReference type="NCBI Taxonomy" id="408172"/>
    <lineage>
        <taxon>unclassified sequences</taxon>
        <taxon>metagenomes</taxon>
        <taxon>ecological metagenomes</taxon>
    </lineage>
</organism>
<sequence>VCRWFNSTSGHRNFQGIRTLYYLL</sequence>
<gene>
    <name evidence="1" type="ORF">METZ01_LOCUS261007</name>
</gene>
<evidence type="ECO:0000313" key="1">
    <source>
        <dbReference type="EMBL" id="SVC08153.1"/>
    </source>
</evidence>
<name>A0A382JAL9_9ZZZZ</name>